<keyword evidence="2 5" id="KW-0812">Transmembrane</keyword>
<accession>A0A239AUB4</accession>
<gene>
    <name evidence="5" type="primary">tatC</name>
    <name evidence="6" type="ORF">SAMN05446037_1002269</name>
</gene>
<feature type="transmembrane region" description="Helical" evidence="5">
    <location>
        <begin position="102"/>
        <end position="129"/>
    </location>
</feature>
<feature type="transmembrane region" description="Helical" evidence="5">
    <location>
        <begin position="20"/>
        <end position="38"/>
    </location>
</feature>
<dbReference type="GO" id="GO:0033281">
    <property type="term" value="C:TAT protein transport complex"/>
    <property type="evidence" value="ECO:0007669"/>
    <property type="project" value="UniProtKB-UniRule"/>
</dbReference>
<dbReference type="AlphaFoldDB" id="A0A239AUB4"/>
<dbReference type="RefSeq" id="WP_242975016.1">
    <property type="nucleotide sequence ID" value="NZ_FZOJ01000002.1"/>
</dbReference>
<keyword evidence="7" id="KW-1185">Reference proteome</keyword>
<feature type="transmembrane region" description="Helical" evidence="5">
    <location>
        <begin position="149"/>
        <end position="178"/>
    </location>
</feature>
<sequence length="242" mass="27732">MQEDMKQTIVEHLTELRKRIIISVLAVIITSVLSYIYIDTLLDFIVQPASGLEFIYLSPPELFLAYLEISFITGMILASPVILLQIWIFIKPGLKKHERKYLLFALFMGMIFFLIGASFAYYMVIPLAINFFVAMSVQQIEPLFSFANYIRFISSLLLSFGLVFQLPLFIILLSQLNLITPKTLKKYRKFVVLLIFVVAAILTPPDIVSQVLMAGPMLVLYEFSVIISSIIYRRKRKKAVEG</sequence>
<protein>
    <recommendedName>
        <fullName evidence="5">Sec-independent protein translocase protein TatC</fullName>
    </recommendedName>
</protein>
<reference evidence="6 7" key="1">
    <citation type="submission" date="2017-06" db="EMBL/GenBank/DDBJ databases">
        <authorList>
            <person name="Kim H.J."/>
            <person name="Triplett B.A."/>
        </authorList>
    </citation>
    <scope>NUCLEOTIDE SEQUENCE [LARGE SCALE GENOMIC DNA]</scope>
    <source>
        <strain evidence="6 7">SCA</strain>
    </source>
</reference>
<comment type="subcellular location">
    <subcellularLocation>
        <location evidence="5">Cell membrane</location>
        <topology evidence="5">Multi-pass membrane protein</topology>
    </subcellularLocation>
    <subcellularLocation>
        <location evidence="1">Membrane</location>
        <topology evidence="1">Multi-pass membrane protein</topology>
    </subcellularLocation>
</comment>
<dbReference type="HAMAP" id="MF_00902">
    <property type="entry name" value="TatC"/>
    <property type="match status" value="1"/>
</dbReference>
<evidence type="ECO:0000256" key="1">
    <source>
        <dbReference type="ARBA" id="ARBA00004141"/>
    </source>
</evidence>
<evidence type="ECO:0000256" key="2">
    <source>
        <dbReference type="ARBA" id="ARBA00022692"/>
    </source>
</evidence>
<feature type="transmembrane region" description="Helical" evidence="5">
    <location>
        <begin position="213"/>
        <end position="232"/>
    </location>
</feature>
<dbReference type="EMBL" id="FZOJ01000002">
    <property type="protein sequence ID" value="SNR99207.1"/>
    <property type="molecule type" value="Genomic_DNA"/>
</dbReference>
<dbReference type="PANTHER" id="PTHR30371">
    <property type="entry name" value="SEC-INDEPENDENT PROTEIN TRANSLOCASE PROTEIN TATC"/>
    <property type="match status" value="1"/>
</dbReference>
<evidence type="ECO:0000313" key="6">
    <source>
        <dbReference type="EMBL" id="SNR99207.1"/>
    </source>
</evidence>
<keyword evidence="5" id="KW-1003">Cell membrane</keyword>
<dbReference type="PRINTS" id="PR01840">
    <property type="entry name" value="TATCFAMILY"/>
</dbReference>
<dbReference type="GO" id="GO:0065002">
    <property type="term" value="P:intracellular protein transmembrane transport"/>
    <property type="evidence" value="ECO:0007669"/>
    <property type="project" value="TreeGrafter"/>
</dbReference>
<dbReference type="PANTHER" id="PTHR30371:SF0">
    <property type="entry name" value="SEC-INDEPENDENT PROTEIN TRANSLOCASE PROTEIN TATC, CHLOROPLASTIC-RELATED"/>
    <property type="match status" value="1"/>
</dbReference>
<keyword evidence="4 5" id="KW-0472">Membrane</keyword>
<proteinExistence type="inferred from homology"/>
<evidence type="ECO:0000256" key="3">
    <source>
        <dbReference type="ARBA" id="ARBA00022989"/>
    </source>
</evidence>
<dbReference type="NCBIfam" id="TIGR00945">
    <property type="entry name" value="tatC"/>
    <property type="match status" value="1"/>
</dbReference>
<dbReference type="GO" id="GO:0043953">
    <property type="term" value="P:protein transport by the Tat complex"/>
    <property type="evidence" value="ECO:0007669"/>
    <property type="project" value="UniProtKB-UniRule"/>
</dbReference>
<keyword evidence="5" id="KW-0653">Protein transport</keyword>
<feature type="transmembrane region" description="Helical" evidence="5">
    <location>
        <begin position="190"/>
        <end position="207"/>
    </location>
</feature>
<keyword evidence="3 5" id="KW-1133">Transmembrane helix</keyword>
<keyword evidence="5" id="KW-0813">Transport</keyword>
<comment type="subunit">
    <text evidence="5">Forms a complex with TatA.</text>
</comment>
<evidence type="ECO:0000256" key="4">
    <source>
        <dbReference type="ARBA" id="ARBA00023136"/>
    </source>
</evidence>
<dbReference type="Proteomes" id="UP000198304">
    <property type="component" value="Unassembled WGS sequence"/>
</dbReference>
<keyword evidence="5" id="KW-0811">Translocation</keyword>
<comment type="similarity">
    <text evidence="5">Belongs to the TatC family.</text>
</comment>
<dbReference type="InterPro" id="IPR002033">
    <property type="entry name" value="TatC"/>
</dbReference>
<dbReference type="GO" id="GO:0009977">
    <property type="term" value="F:proton motive force dependent protein transmembrane transporter activity"/>
    <property type="evidence" value="ECO:0007669"/>
    <property type="project" value="TreeGrafter"/>
</dbReference>
<dbReference type="Pfam" id="PF00902">
    <property type="entry name" value="TatC"/>
    <property type="match status" value="1"/>
</dbReference>
<comment type="function">
    <text evidence="5">Part of the twin-arginine translocation (Tat) system that transports large folded proteins containing a characteristic twin-arginine motif in their signal peptide across membranes.</text>
</comment>
<evidence type="ECO:0000256" key="5">
    <source>
        <dbReference type="HAMAP-Rule" id="MF_00902"/>
    </source>
</evidence>
<feature type="transmembrane region" description="Helical" evidence="5">
    <location>
        <begin position="63"/>
        <end position="90"/>
    </location>
</feature>
<evidence type="ECO:0000313" key="7">
    <source>
        <dbReference type="Proteomes" id="UP000198304"/>
    </source>
</evidence>
<name>A0A239AUB4_9FIRM</name>
<organism evidence="6 7">
    <name type="scientific">Anaerovirgula multivorans</name>
    <dbReference type="NCBI Taxonomy" id="312168"/>
    <lineage>
        <taxon>Bacteria</taxon>
        <taxon>Bacillati</taxon>
        <taxon>Bacillota</taxon>
        <taxon>Clostridia</taxon>
        <taxon>Peptostreptococcales</taxon>
        <taxon>Natronincolaceae</taxon>
        <taxon>Anaerovirgula</taxon>
    </lineage>
</organism>